<evidence type="ECO:0000313" key="1">
    <source>
        <dbReference type="EMBL" id="CAF1346909.1"/>
    </source>
</evidence>
<organism evidence="1 3">
    <name type="scientific">Didymodactylos carnosus</name>
    <dbReference type="NCBI Taxonomy" id="1234261"/>
    <lineage>
        <taxon>Eukaryota</taxon>
        <taxon>Metazoa</taxon>
        <taxon>Spiralia</taxon>
        <taxon>Gnathifera</taxon>
        <taxon>Rotifera</taxon>
        <taxon>Eurotatoria</taxon>
        <taxon>Bdelloidea</taxon>
        <taxon>Philodinida</taxon>
        <taxon>Philodinidae</taxon>
        <taxon>Didymodactylos</taxon>
    </lineage>
</organism>
<dbReference type="EMBL" id="CAJOBC010062140">
    <property type="protein sequence ID" value="CAF4213507.1"/>
    <property type="molecule type" value="Genomic_DNA"/>
</dbReference>
<reference evidence="1" key="1">
    <citation type="submission" date="2021-02" db="EMBL/GenBank/DDBJ databases">
        <authorList>
            <person name="Nowell W R."/>
        </authorList>
    </citation>
    <scope>NUCLEOTIDE SEQUENCE</scope>
</reference>
<dbReference type="AlphaFoldDB" id="A0A815GYV2"/>
<gene>
    <name evidence="1" type="ORF">GPM918_LOCUS30712</name>
    <name evidence="2" type="ORF">SRO942_LOCUS31334</name>
</gene>
<evidence type="ECO:0000313" key="2">
    <source>
        <dbReference type="EMBL" id="CAF4213507.1"/>
    </source>
</evidence>
<keyword evidence="3" id="KW-1185">Reference proteome</keyword>
<dbReference type="OrthoDB" id="9988131at2759"/>
<sequence>MEDCVQCVNEHSDNRIFLITSGTFGKEIVPQIYDIEHLGQIFVFCGNIQSHLEWAIDFIDKTLMFEHEQDLIERLANELAHYLQEDAKACTGDQAEKLAEWANKLFGIANKLRQPCG</sequence>
<dbReference type="Proteomes" id="UP000681722">
    <property type="component" value="Unassembled WGS sequence"/>
</dbReference>
<comment type="caution">
    <text evidence="1">The sequence shown here is derived from an EMBL/GenBank/DDBJ whole genome shotgun (WGS) entry which is preliminary data.</text>
</comment>
<proteinExistence type="predicted"/>
<dbReference type="EMBL" id="CAJNOQ010014706">
    <property type="protein sequence ID" value="CAF1346909.1"/>
    <property type="molecule type" value="Genomic_DNA"/>
</dbReference>
<protein>
    <submittedName>
        <fullName evidence="1">Uncharacterized protein</fullName>
    </submittedName>
</protein>
<accession>A0A815GYV2</accession>
<name>A0A815GYV2_9BILA</name>
<dbReference type="Proteomes" id="UP000663829">
    <property type="component" value="Unassembled WGS sequence"/>
</dbReference>
<evidence type="ECO:0000313" key="3">
    <source>
        <dbReference type="Proteomes" id="UP000663829"/>
    </source>
</evidence>